<comment type="catalytic activity">
    <reaction evidence="8">
        <text>apo-[ACP] + CoA = holo-[ACP] + adenosine 3',5'-bisphosphate + H(+)</text>
        <dbReference type="Rhea" id="RHEA:12068"/>
        <dbReference type="Rhea" id="RHEA-COMP:9685"/>
        <dbReference type="Rhea" id="RHEA-COMP:9690"/>
        <dbReference type="ChEBI" id="CHEBI:15378"/>
        <dbReference type="ChEBI" id="CHEBI:29999"/>
        <dbReference type="ChEBI" id="CHEBI:57287"/>
        <dbReference type="ChEBI" id="CHEBI:58343"/>
        <dbReference type="ChEBI" id="CHEBI:64479"/>
        <dbReference type="EC" id="2.7.8.7"/>
    </reaction>
</comment>
<comment type="subcellular location">
    <subcellularLocation>
        <location evidence="8">Cytoplasm</location>
    </subcellularLocation>
</comment>
<keyword evidence="11" id="KW-1185">Reference proteome</keyword>
<proteinExistence type="inferred from homology"/>
<name>A0A1I6BX35_9BACI</name>
<evidence type="ECO:0000256" key="8">
    <source>
        <dbReference type="HAMAP-Rule" id="MF_00101"/>
    </source>
</evidence>
<keyword evidence="7 8" id="KW-0275">Fatty acid biosynthesis</keyword>
<evidence type="ECO:0000256" key="2">
    <source>
        <dbReference type="ARBA" id="ARBA00022679"/>
    </source>
</evidence>
<dbReference type="Gene3D" id="3.90.470.20">
    <property type="entry name" value="4'-phosphopantetheinyl transferase domain"/>
    <property type="match status" value="1"/>
</dbReference>
<feature type="domain" description="4'-phosphopantetheinyl transferase" evidence="9">
    <location>
        <begin position="4"/>
        <end position="109"/>
    </location>
</feature>
<keyword evidence="1 8" id="KW-0444">Lipid biosynthesis</keyword>
<evidence type="ECO:0000256" key="7">
    <source>
        <dbReference type="ARBA" id="ARBA00023160"/>
    </source>
</evidence>
<evidence type="ECO:0000313" key="10">
    <source>
        <dbReference type="EMBL" id="SFQ85445.1"/>
    </source>
</evidence>
<evidence type="ECO:0000259" key="9">
    <source>
        <dbReference type="Pfam" id="PF01648"/>
    </source>
</evidence>
<comment type="similarity">
    <text evidence="8">Belongs to the P-Pant transferase superfamily. AcpS family.</text>
</comment>
<keyword evidence="4 8" id="KW-0276">Fatty acid metabolism</keyword>
<dbReference type="Pfam" id="PF01648">
    <property type="entry name" value="ACPS"/>
    <property type="match status" value="1"/>
</dbReference>
<dbReference type="InterPro" id="IPR004568">
    <property type="entry name" value="Ppantetheine-prot_Trfase_dom"/>
</dbReference>
<feature type="binding site" evidence="8">
    <location>
        <position position="58"/>
    </location>
    <ligand>
        <name>Mg(2+)</name>
        <dbReference type="ChEBI" id="CHEBI:18420"/>
    </ligand>
</feature>
<dbReference type="NCBIfam" id="TIGR00516">
    <property type="entry name" value="acpS"/>
    <property type="match status" value="1"/>
</dbReference>
<dbReference type="EC" id="2.7.8.7" evidence="8"/>
<evidence type="ECO:0000256" key="5">
    <source>
        <dbReference type="ARBA" id="ARBA00022842"/>
    </source>
</evidence>
<dbReference type="InterPro" id="IPR037143">
    <property type="entry name" value="4-PPantetheinyl_Trfase_dom_sf"/>
</dbReference>
<reference evidence="10 11" key="1">
    <citation type="submission" date="2016-10" db="EMBL/GenBank/DDBJ databases">
        <authorList>
            <person name="Varghese N."/>
            <person name="Submissions S."/>
        </authorList>
    </citation>
    <scope>NUCLEOTIDE SEQUENCE [LARGE SCALE GENOMIC DNA]</scope>
    <source>
        <strain evidence="10 11">DSM 13796</strain>
    </source>
</reference>
<evidence type="ECO:0000256" key="4">
    <source>
        <dbReference type="ARBA" id="ARBA00022832"/>
    </source>
</evidence>
<accession>A0A1I6BX35</accession>
<evidence type="ECO:0000256" key="6">
    <source>
        <dbReference type="ARBA" id="ARBA00023098"/>
    </source>
</evidence>
<keyword evidence="8" id="KW-0963">Cytoplasm</keyword>
<keyword evidence="5 8" id="KW-0460">Magnesium</keyword>
<keyword evidence="2 8" id="KW-0808">Transferase</keyword>
<dbReference type="EMBL" id="FOXX01000015">
    <property type="protein sequence ID" value="SFQ85445.1"/>
    <property type="molecule type" value="Genomic_DNA"/>
</dbReference>
<dbReference type="NCBIfam" id="TIGR00556">
    <property type="entry name" value="pantethn_trn"/>
    <property type="match status" value="1"/>
</dbReference>
<gene>
    <name evidence="8" type="primary">acpS</name>
    <name evidence="10" type="ORF">SAMN02745910_04393</name>
</gene>
<dbReference type="InterPro" id="IPR008278">
    <property type="entry name" value="4-PPantetheinyl_Trfase_dom"/>
</dbReference>
<comment type="caution">
    <text evidence="10">The sequence shown here is derived from an EMBL/GenBank/DDBJ whole genome shotgun (WGS) entry which is preliminary data.</text>
</comment>
<feature type="binding site" evidence="8">
    <location>
        <position position="8"/>
    </location>
    <ligand>
        <name>Mg(2+)</name>
        <dbReference type="ChEBI" id="CHEBI:18420"/>
    </ligand>
</feature>
<sequence length="118" mass="13461">MIIGIGNDIVELVRIKRALERNDKLVKRILTPREQEKFYTLSNKRKIEFLAGRFAAKEAYAKAKGTGIGSLLSFQDIEIEYELSGKPYIKNEHEITHLAISHSEQYAIANVIIESLSR</sequence>
<comment type="cofactor">
    <cofactor evidence="8">
        <name>Mg(2+)</name>
        <dbReference type="ChEBI" id="CHEBI:18420"/>
    </cofactor>
</comment>
<dbReference type="InterPro" id="IPR002582">
    <property type="entry name" value="ACPS"/>
</dbReference>
<dbReference type="RefSeq" id="WP_061802739.1">
    <property type="nucleotide sequence ID" value="NZ_FOXX01000015.1"/>
</dbReference>
<evidence type="ECO:0000313" key="11">
    <source>
        <dbReference type="Proteomes" id="UP000182762"/>
    </source>
</evidence>
<dbReference type="Proteomes" id="UP000182762">
    <property type="component" value="Unassembled WGS sequence"/>
</dbReference>
<protein>
    <recommendedName>
        <fullName evidence="8">Holo-[acyl-carrier-protein] synthase</fullName>
        <shortName evidence="8">Holo-ACP synthase</shortName>
        <ecNumber evidence="8">2.7.8.7</ecNumber>
    </recommendedName>
    <alternativeName>
        <fullName evidence="8">4'-phosphopantetheinyl transferase AcpS</fullName>
    </alternativeName>
</protein>
<evidence type="ECO:0000256" key="3">
    <source>
        <dbReference type="ARBA" id="ARBA00022723"/>
    </source>
</evidence>
<comment type="function">
    <text evidence="8">Transfers the 4'-phosphopantetheine moiety from coenzyme A to a Ser of acyl-carrier-protein.</text>
</comment>
<organism evidence="10 11">
    <name type="scientific">Priestia endophytica DSM 13796</name>
    <dbReference type="NCBI Taxonomy" id="1121089"/>
    <lineage>
        <taxon>Bacteria</taxon>
        <taxon>Bacillati</taxon>
        <taxon>Bacillota</taxon>
        <taxon>Bacilli</taxon>
        <taxon>Bacillales</taxon>
        <taxon>Bacillaceae</taxon>
        <taxon>Priestia</taxon>
    </lineage>
</organism>
<evidence type="ECO:0000256" key="1">
    <source>
        <dbReference type="ARBA" id="ARBA00022516"/>
    </source>
</evidence>
<dbReference type="HAMAP" id="MF_00101">
    <property type="entry name" value="AcpS"/>
    <property type="match status" value="1"/>
</dbReference>
<dbReference type="SUPFAM" id="SSF56214">
    <property type="entry name" value="4'-phosphopantetheinyl transferase"/>
    <property type="match status" value="1"/>
</dbReference>
<keyword evidence="6 8" id="KW-0443">Lipid metabolism</keyword>
<dbReference type="GeneID" id="93712932"/>
<keyword evidence="3 8" id="KW-0479">Metal-binding</keyword>